<proteinExistence type="predicted"/>
<keyword evidence="2" id="KW-1185">Reference proteome</keyword>
<dbReference type="EMBL" id="VICG01000004">
    <property type="protein sequence ID" value="KAA8572714.1"/>
    <property type="molecule type" value="Genomic_DNA"/>
</dbReference>
<evidence type="ECO:0000313" key="2">
    <source>
        <dbReference type="Proteomes" id="UP000322873"/>
    </source>
</evidence>
<dbReference type="Proteomes" id="UP000322873">
    <property type="component" value="Unassembled WGS sequence"/>
</dbReference>
<dbReference type="AlphaFoldDB" id="A0A5M9JT74"/>
<organism evidence="1 2">
    <name type="scientific">Monilinia fructicola</name>
    <name type="common">Brown rot fungus</name>
    <name type="synonym">Ciboria fructicola</name>
    <dbReference type="NCBI Taxonomy" id="38448"/>
    <lineage>
        <taxon>Eukaryota</taxon>
        <taxon>Fungi</taxon>
        <taxon>Dikarya</taxon>
        <taxon>Ascomycota</taxon>
        <taxon>Pezizomycotina</taxon>
        <taxon>Leotiomycetes</taxon>
        <taxon>Helotiales</taxon>
        <taxon>Sclerotiniaceae</taxon>
        <taxon>Monilinia</taxon>
    </lineage>
</organism>
<name>A0A5M9JT74_MONFR</name>
<protein>
    <submittedName>
        <fullName evidence="1">Uncharacterized protein</fullName>
    </submittedName>
</protein>
<comment type="caution">
    <text evidence="1">The sequence shown here is derived from an EMBL/GenBank/DDBJ whole genome shotgun (WGS) entry which is preliminary data.</text>
</comment>
<gene>
    <name evidence="1" type="ORF">EYC84_003304</name>
</gene>
<evidence type="ECO:0000313" key="1">
    <source>
        <dbReference type="EMBL" id="KAA8572714.1"/>
    </source>
</evidence>
<sequence length="92" mass="10529">MHDDIHPSIAHTCMFIFHLCNIPHALLRMRCAHSNVSRHQDAMSGLSYQHSTHQSHPFINQLSGWKDIKNAYTMHVVRSSIIASHLSFVSCH</sequence>
<reference evidence="1 2" key="1">
    <citation type="submission" date="2019-06" db="EMBL/GenBank/DDBJ databases">
        <title>Genome Sequence of the Brown Rot Fungal Pathogen Monilinia fructicola.</title>
        <authorList>
            <person name="De Miccolis Angelini R.M."/>
            <person name="Landi L."/>
            <person name="Abate D."/>
            <person name="Pollastro S."/>
            <person name="Romanazzi G."/>
            <person name="Faretra F."/>
        </authorList>
    </citation>
    <scope>NUCLEOTIDE SEQUENCE [LARGE SCALE GENOMIC DNA]</scope>
    <source>
        <strain evidence="1 2">Mfrc123</strain>
    </source>
</reference>
<accession>A0A5M9JT74</accession>